<sequence length="228" mass="25020">MAYDHQEQEQLDSFKAFWSQYGNIIIWVLILALGSYAGWNYWKTHQRNKSVEASALYDELQTSLLANDNAKVQRVAGDIRAKYESSAYAPMAALAAAKTAFEANDLKTAKAQLQWAAEHGNDEYKSIANLRLAGVLLDEKAFDEALKVLNGKFLPQFTSEVNDRKGDVLVAQNKLNEARAAYVAAIAAMDPTAPGRQLVQIKLEAIGGTVPADKKSEQEKAAEQKAAA</sequence>
<evidence type="ECO:0000256" key="8">
    <source>
        <dbReference type="SAM" id="Phobius"/>
    </source>
</evidence>
<feature type="transmembrane region" description="Helical" evidence="8">
    <location>
        <begin position="20"/>
        <end position="39"/>
    </location>
</feature>
<evidence type="ECO:0000256" key="6">
    <source>
        <dbReference type="ARBA" id="ARBA00023136"/>
    </source>
</evidence>
<dbReference type="AlphaFoldDB" id="A0A1S2N6C0"/>
<accession>A0A1S2N6C0</accession>
<dbReference type="EMBL" id="JRYB01000001">
    <property type="protein sequence ID" value="OIJ40611.1"/>
    <property type="molecule type" value="Genomic_DNA"/>
</dbReference>
<comment type="subcellular location">
    <subcellularLocation>
        <location evidence="2">Cell membrane</location>
    </subcellularLocation>
    <subcellularLocation>
        <location evidence="1">Membrane</location>
        <topology evidence="1">Single-pass membrane protein</topology>
    </subcellularLocation>
</comment>
<dbReference type="Pfam" id="PF09976">
    <property type="entry name" value="TPR_21"/>
    <property type="match status" value="1"/>
</dbReference>
<dbReference type="Proteomes" id="UP000180246">
    <property type="component" value="Unassembled WGS sequence"/>
</dbReference>
<evidence type="ECO:0000313" key="10">
    <source>
        <dbReference type="EMBL" id="OIJ40611.1"/>
    </source>
</evidence>
<evidence type="ECO:0000313" key="11">
    <source>
        <dbReference type="Proteomes" id="UP000180246"/>
    </source>
</evidence>
<evidence type="ECO:0000256" key="4">
    <source>
        <dbReference type="ARBA" id="ARBA00022692"/>
    </source>
</evidence>
<reference evidence="10 11" key="1">
    <citation type="submission" date="2014-10" db="EMBL/GenBank/DDBJ databases">
        <authorList>
            <person name="Seo M.-J."/>
            <person name="Seok Y.J."/>
            <person name="Cha I.-T."/>
        </authorList>
    </citation>
    <scope>NUCLEOTIDE SEQUENCE [LARGE SCALE GENOMIC DNA]</scope>
    <source>
        <strain evidence="10 11">NEU</strain>
    </source>
</reference>
<dbReference type="GO" id="GO:0044877">
    <property type="term" value="F:protein-containing complex binding"/>
    <property type="evidence" value="ECO:0007669"/>
    <property type="project" value="InterPro"/>
</dbReference>
<evidence type="ECO:0000256" key="2">
    <source>
        <dbReference type="ARBA" id="ARBA00004236"/>
    </source>
</evidence>
<keyword evidence="5 8" id="KW-1133">Transmembrane helix</keyword>
<evidence type="ECO:0000256" key="3">
    <source>
        <dbReference type="ARBA" id="ARBA00022475"/>
    </source>
</evidence>
<dbReference type="PIRSF" id="PIRSF006170">
    <property type="entry name" value="YfgM"/>
    <property type="match status" value="1"/>
</dbReference>
<evidence type="ECO:0000256" key="1">
    <source>
        <dbReference type="ARBA" id="ARBA00004167"/>
    </source>
</evidence>
<proteinExistence type="predicted"/>
<dbReference type="RefSeq" id="WP_071361926.1">
    <property type="nucleotide sequence ID" value="NZ_DAMCQJ010000008.1"/>
</dbReference>
<dbReference type="GO" id="GO:0005886">
    <property type="term" value="C:plasma membrane"/>
    <property type="evidence" value="ECO:0007669"/>
    <property type="project" value="UniProtKB-SubCell"/>
</dbReference>
<evidence type="ECO:0000256" key="5">
    <source>
        <dbReference type="ARBA" id="ARBA00022989"/>
    </source>
</evidence>
<dbReference type="InterPro" id="IPR026039">
    <property type="entry name" value="YfgM"/>
</dbReference>
<name>A0A1S2N6C0_9BURK</name>
<dbReference type="InterPro" id="IPR018704">
    <property type="entry name" value="SecYEG/CpoB_TPR"/>
</dbReference>
<organism evidence="10 11">
    <name type="scientific">Massilia timonae</name>
    <dbReference type="NCBI Taxonomy" id="47229"/>
    <lineage>
        <taxon>Bacteria</taxon>
        <taxon>Pseudomonadati</taxon>
        <taxon>Pseudomonadota</taxon>
        <taxon>Betaproteobacteria</taxon>
        <taxon>Burkholderiales</taxon>
        <taxon>Oxalobacteraceae</taxon>
        <taxon>Telluria group</taxon>
        <taxon>Massilia</taxon>
    </lineage>
</organism>
<dbReference type="PANTHER" id="PTHR38035">
    <property type="entry name" value="UPF0070 PROTEIN YFGM"/>
    <property type="match status" value="1"/>
</dbReference>
<protein>
    <submittedName>
        <fullName evidence="10">Tetratricopeptide repeat family protein</fullName>
    </submittedName>
</protein>
<keyword evidence="6 8" id="KW-0472">Membrane</keyword>
<gene>
    <name evidence="10" type="ORF">LO55_2840</name>
</gene>
<keyword evidence="4 8" id="KW-0812">Transmembrane</keyword>
<feature type="domain" description="Ancillary SecYEG translocon subunit/Cell division coordinator CpoB TPR" evidence="9">
    <location>
        <begin position="15"/>
        <end position="207"/>
    </location>
</feature>
<comment type="caution">
    <text evidence="10">The sequence shown here is derived from an EMBL/GenBank/DDBJ whole genome shotgun (WGS) entry which is preliminary data.</text>
</comment>
<keyword evidence="3" id="KW-1003">Cell membrane</keyword>
<evidence type="ECO:0000256" key="7">
    <source>
        <dbReference type="ARBA" id="ARBA00023186"/>
    </source>
</evidence>
<evidence type="ECO:0000259" key="9">
    <source>
        <dbReference type="Pfam" id="PF09976"/>
    </source>
</evidence>
<keyword evidence="7" id="KW-0143">Chaperone</keyword>
<dbReference type="PANTHER" id="PTHR38035:SF1">
    <property type="entry name" value="ANCILLARY SECYEG TRANSLOCON SUBUNIT"/>
    <property type="match status" value="1"/>
</dbReference>